<feature type="compositionally biased region" description="Polar residues" evidence="1">
    <location>
        <begin position="14"/>
        <end position="30"/>
    </location>
</feature>
<keyword evidence="3" id="KW-1185">Reference proteome</keyword>
<feature type="region of interest" description="Disordered" evidence="1">
    <location>
        <begin position="1"/>
        <end position="38"/>
    </location>
</feature>
<feature type="region of interest" description="Disordered" evidence="1">
    <location>
        <begin position="179"/>
        <end position="209"/>
    </location>
</feature>
<accession>A0A397VD62</accession>
<dbReference type="OrthoDB" id="10498339at2759"/>
<protein>
    <submittedName>
        <fullName evidence="2">Uncharacterized protein</fullName>
    </submittedName>
</protein>
<dbReference type="EMBL" id="QKWP01000621">
    <property type="protein sequence ID" value="RIB17246.1"/>
    <property type="molecule type" value="Genomic_DNA"/>
</dbReference>
<evidence type="ECO:0000313" key="3">
    <source>
        <dbReference type="Proteomes" id="UP000266673"/>
    </source>
</evidence>
<reference evidence="2 3" key="1">
    <citation type="submission" date="2018-06" db="EMBL/GenBank/DDBJ databases">
        <title>Comparative genomics reveals the genomic features of Rhizophagus irregularis, R. cerebriforme, R. diaphanum and Gigaspora rosea, and their symbiotic lifestyle signature.</title>
        <authorList>
            <person name="Morin E."/>
            <person name="San Clemente H."/>
            <person name="Chen E.C.H."/>
            <person name="De La Providencia I."/>
            <person name="Hainaut M."/>
            <person name="Kuo A."/>
            <person name="Kohler A."/>
            <person name="Murat C."/>
            <person name="Tang N."/>
            <person name="Roy S."/>
            <person name="Loubradou J."/>
            <person name="Henrissat B."/>
            <person name="Grigoriev I.V."/>
            <person name="Corradi N."/>
            <person name="Roux C."/>
            <person name="Martin F.M."/>
        </authorList>
    </citation>
    <scope>NUCLEOTIDE SEQUENCE [LARGE SCALE GENOMIC DNA]</scope>
    <source>
        <strain evidence="2 3">DAOM 194757</strain>
    </source>
</reference>
<proteinExistence type="predicted"/>
<sequence length="235" mass="27243">MASDKREVCRSFDGSGNTVLSSQTHYSSENNARRSFGGYDDISRQKEKLKLAMWPLQEDLENTSIDVYNLLQEYYSDYHSSEAYLPNLSLHSPAYAFLSSPGPIFNQQDNYYSKLQIEYSNLVELSDLSSQSESDDDNITSQHKYLFNICVDDTFGTFEEVEKKLDRYTKERGFAVRKSRTCTRDDGTSAKRERSTRERKENKQKEEKEVRLKKEVKKTVMGLVIEGGRPFYYGL</sequence>
<evidence type="ECO:0000313" key="2">
    <source>
        <dbReference type="EMBL" id="RIB17246.1"/>
    </source>
</evidence>
<dbReference type="AlphaFoldDB" id="A0A397VD62"/>
<name>A0A397VD62_9GLOM</name>
<feature type="compositionally biased region" description="Basic and acidic residues" evidence="1">
    <location>
        <begin position="1"/>
        <end position="10"/>
    </location>
</feature>
<evidence type="ECO:0000256" key="1">
    <source>
        <dbReference type="SAM" id="MobiDB-lite"/>
    </source>
</evidence>
<organism evidence="2 3">
    <name type="scientific">Gigaspora rosea</name>
    <dbReference type="NCBI Taxonomy" id="44941"/>
    <lineage>
        <taxon>Eukaryota</taxon>
        <taxon>Fungi</taxon>
        <taxon>Fungi incertae sedis</taxon>
        <taxon>Mucoromycota</taxon>
        <taxon>Glomeromycotina</taxon>
        <taxon>Glomeromycetes</taxon>
        <taxon>Diversisporales</taxon>
        <taxon>Gigasporaceae</taxon>
        <taxon>Gigaspora</taxon>
    </lineage>
</organism>
<dbReference type="Proteomes" id="UP000266673">
    <property type="component" value="Unassembled WGS sequence"/>
</dbReference>
<comment type="caution">
    <text evidence="2">The sequence shown here is derived from an EMBL/GenBank/DDBJ whole genome shotgun (WGS) entry which is preliminary data.</text>
</comment>
<feature type="compositionally biased region" description="Basic and acidic residues" evidence="1">
    <location>
        <begin position="182"/>
        <end position="209"/>
    </location>
</feature>
<gene>
    <name evidence="2" type="ORF">C2G38_2187907</name>
</gene>